<organism evidence="2 3">
    <name type="scientific">Botrytis elliptica</name>
    <dbReference type="NCBI Taxonomy" id="278938"/>
    <lineage>
        <taxon>Eukaryota</taxon>
        <taxon>Fungi</taxon>
        <taxon>Dikarya</taxon>
        <taxon>Ascomycota</taxon>
        <taxon>Pezizomycotina</taxon>
        <taxon>Leotiomycetes</taxon>
        <taxon>Helotiales</taxon>
        <taxon>Sclerotiniaceae</taxon>
        <taxon>Botrytis</taxon>
    </lineage>
</organism>
<dbReference type="AlphaFoldDB" id="A0A4Z1JQQ5"/>
<dbReference type="EMBL" id="PQXM01000183">
    <property type="protein sequence ID" value="TGO75925.1"/>
    <property type="molecule type" value="Genomic_DNA"/>
</dbReference>
<comment type="caution">
    <text evidence="2">The sequence shown here is derived from an EMBL/GenBank/DDBJ whole genome shotgun (WGS) entry which is preliminary data.</text>
</comment>
<keyword evidence="3" id="KW-1185">Reference proteome</keyword>
<name>A0A4Z1JQQ5_9HELO</name>
<feature type="compositionally biased region" description="Polar residues" evidence="1">
    <location>
        <begin position="179"/>
        <end position="198"/>
    </location>
</feature>
<feature type="region of interest" description="Disordered" evidence="1">
    <location>
        <begin position="1"/>
        <end position="26"/>
    </location>
</feature>
<feature type="compositionally biased region" description="Low complexity" evidence="1">
    <location>
        <begin position="295"/>
        <end position="321"/>
    </location>
</feature>
<evidence type="ECO:0008006" key="4">
    <source>
        <dbReference type="Google" id="ProtNLM"/>
    </source>
</evidence>
<feature type="region of interest" description="Disordered" evidence="1">
    <location>
        <begin position="295"/>
        <end position="350"/>
    </location>
</feature>
<proteinExistence type="predicted"/>
<gene>
    <name evidence="2" type="ORF">BELL_0184g00070</name>
</gene>
<reference evidence="2 3" key="1">
    <citation type="submission" date="2017-12" db="EMBL/GenBank/DDBJ databases">
        <title>Comparative genomics of Botrytis spp.</title>
        <authorList>
            <person name="Valero-Jimenez C.A."/>
            <person name="Tapia P."/>
            <person name="Veloso J."/>
            <person name="Silva-Moreno E."/>
            <person name="Staats M."/>
            <person name="Valdes J.H."/>
            <person name="Van Kan J.A.L."/>
        </authorList>
    </citation>
    <scope>NUCLEOTIDE SEQUENCE [LARGE SCALE GENOMIC DNA]</scope>
    <source>
        <strain evidence="2 3">Be9601</strain>
    </source>
</reference>
<feature type="region of interest" description="Disordered" evidence="1">
    <location>
        <begin position="68"/>
        <end position="87"/>
    </location>
</feature>
<feature type="compositionally biased region" description="Basic and acidic residues" evidence="1">
    <location>
        <begin position="135"/>
        <end position="172"/>
    </location>
</feature>
<evidence type="ECO:0000256" key="1">
    <source>
        <dbReference type="SAM" id="MobiDB-lite"/>
    </source>
</evidence>
<evidence type="ECO:0000313" key="3">
    <source>
        <dbReference type="Proteomes" id="UP000297229"/>
    </source>
</evidence>
<dbReference type="STRING" id="278938.A0A4Z1JQQ5"/>
<evidence type="ECO:0000313" key="2">
    <source>
        <dbReference type="EMBL" id="TGO75925.1"/>
    </source>
</evidence>
<dbReference type="OrthoDB" id="74545at2759"/>
<feature type="compositionally biased region" description="Low complexity" evidence="1">
    <location>
        <begin position="10"/>
        <end position="26"/>
    </location>
</feature>
<feature type="compositionally biased region" description="Polar residues" evidence="1">
    <location>
        <begin position="227"/>
        <end position="239"/>
    </location>
</feature>
<feature type="region of interest" description="Disordered" evidence="1">
    <location>
        <begin position="135"/>
        <end position="249"/>
    </location>
</feature>
<protein>
    <recommendedName>
        <fullName evidence="4">SWIM-type domain-containing protein</fullName>
    </recommendedName>
</protein>
<dbReference type="Proteomes" id="UP000297229">
    <property type="component" value="Unassembled WGS sequence"/>
</dbReference>
<accession>A0A4Z1JQQ5</accession>
<sequence>MSTNHPAPLLPSQSPSPSPSLSLPSSRDFMTSLFNSLTSSSRSSTSPIQTSDINITSDSISYTRKFSKENERDDGDGNGNGNGNPLKQLDAQKKALLMTLHVIFPPPLLLHALDLLDRGGVGRVVLKGEGGIEEGISKREGRGDRRDDARGDMEQHVSSEREKEAESRRNLEVEDTEGGATTTKAHNPQATPSTSTCASACISPHKNYSPLAPVQPSPNHRSPPKTKPTSLYQVRSSQPPKWHSSRSASGIGIGTGHASASAENTYTVHLDAWNCSCAAFAFSAFPAFPASSSSSSSTHPYPYISTSTSPSTSTSSPLYFPWSLKESSPDEDCSNSMEKGRGKRKEEEEKWQYGGWTKTSQVPICKHLLACLLVERWGDVLGMYVRERVVGREEMGGLVV</sequence>
<feature type="compositionally biased region" description="Basic and acidic residues" evidence="1">
    <location>
        <begin position="338"/>
        <end position="350"/>
    </location>
</feature>